<sequence length="85" mass="8910">MVTIAPSAATPEKIWDAPWLPMPALMRAPPSSECPGAGGGPQYQFAFLLGRCETASGRTGRDDEIVVGNVLVDCAVLGVHADSVW</sequence>
<dbReference type="Proteomes" id="UP001524501">
    <property type="component" value="Unassembled WGS sequence"/>
</dbReference>
<gene>
    <name evidence="1" type="ORF">NOF53_18045</name>
</gene>
<reference evidence="1 2" key="1">
    <citation type="submission" date="2022-07" db="EMBL/GenBank/DDBJ databases">
        <title>Degradation activity of malathion, p-nitrophenol and potential low-temperature adaptation strategy of Rhodococcus sp. FXJ9.536.</title>
        <authorList>
            <person name="Huang J."/>
            <person name="Huang Y."/>
        </authorList>
    </citation>
    <scope>NUCLEOTIDE SEQUENCE [LARGE SCALE GENOMIC DNA]</scope>
    <source>
        <strain evidence="1 2">FXJ9.536</strain>
    </source>
</reference>
<keyword evidence="2" id="KW-1185">Reference proteome</keyword>
<proteinExistence type="predicted"/>
<dbReference type="EMBL" id="JANFQF010000015">
    <property type="protein sequence ID" value="MCQ4121041.1"/>
    <property type="molecule type" value="Genomic_DNA"/>
</dbReference>
<accession>A0ABT1QFI6</accession>
<evidence type="ECO:0000313" key="1">
    <source>
        <dbReference type="EMBL" id="MCQ4121041.1"/>
    </source>
</evidence>
<evidence type="ECO:0000313" key="2">
    <source>
        <dbReference type="Proteomes" id="UP001524501"/>
    </source>
</evidence>
<dbReference type="RefSeq" id="WP_255971183.1">
    <property type="nucleotide sequence ID" value="NZ_JANFQF010000015.1"/>
</dbReference>
<organism evidence="1 2">
    <name type="scientific">Rhodococcus tibetensis</name>
    <dbReference type="NCBI Taxonomy" id="2965064"/>
    <lineage>
        <taxon>Bacteria</taxon>
        <taxon>Bacillati</taxon>
        <taxon>Actinomycetota</taxon>
        <taxon>Actinomycetes</taxon>
        <taxon>Mycobacteriales</taxon>
        <taxon>Nocardiaceae</taxon>
        <taxon>Rhodococcus</taxon>
    </lineage>
</organism>
<name>A0ABT1QFI6_9NOCA</name>
<protein>
    <submittedName>
        <fullName evidence="1">Uncharacterized protein</fullName>
    </submittedName>
</protein>
<comment type="caution">
    <text evidence="1">The sequence shown here is derived from an EMBL/GenBank/DDBJ whole genome shotgun (WGS) entry which is preliminary data.</text>
</comment>